<feature type="domain" description="Activator of Hsp90 ATPase homologue 1/2-like C-terminal" evidence="2">
    <location>
        <begin position="15"/>
        <end position="140"/>
    </location>
</feature>
<sequence>MSSTSVLTIRHWIATTPEKVWEAYTTPELFHRFFSPEGLSIPIETVVLEVWPGGRCECVMVFDETGEESPNIGVFTEVEKPHRLVGAEPSLNFSSTQLFDEDGEGTLITIIQEGLPEEIVSNPEVREAFRSSFRKLGKLLGVSTENRD</sequence>
<organism evidence="3">
    <name type="scientific">freshwater metagenome</name>
    <dbReference type="NCBI Taxonomy" id="449393"/>
    <lineage>
        <taxon>unclassified sequences</taxon>
        <taxon>metagenomes</taxon>
        <taxon>ecological metagenomes</taxon>
    </lineage>
</organism>
<proteinExistence type="inferred from homology"/>
<name>A0A6J6K286_9ZZZZ</name>
<dbReference type="InterPro" id="IPR023393">
    <property type="entry name" value="START-like_dom_sf"/>
</dbReference>
<dbReference type="AlphaFoldDB" id="A0A6J6K286"/>
<dbReference type="Gene3D" id="3.30.530.20">
    <property type="match status" value="1"/>
</dbReference>
<evidence type="ECO:0000313" key="3">
    <source>
        <dbReference type="EMBL" id="CAB4643336.1"/>
    </source>
</evidence>
<dbReference type="EMBL" id="CAEZWE010000006">
    <property type="protein sequence ID" value="CAB4643336.1"/>
    <property type="molecule type" value="Genomic_DNA"/>
</dbReference>
<evidence type="ECO:0000259" key="2">
    <source>
        <dbReference type="Pfam" id="PF08327"/>
    </source>
</evidence>
<dbReference type="SUPFAM" id="SSF55961">
    <property type="entry name" value="Bet v1-like"/>
    <property type="match status" value="1"/>
</dbReference>
<gene>
    <name evidence="3" type="ORF">UFOPK2169_00270</name>
</gene>
<comment type="similarity">
    <text evidence="1">Belongs to the AHA1 family.</text>
</comment>
<reference evidence="3" key="1">
    <citation type="submission" date="2020-05" db="EMBL/GenBank/DDBJ databases">
        <authorList>
            <person name="Chiriac C."/>
            <person name="Salcher M."/>
            <person name="Ghai R."/>
            <person name="Kavagutti S V."/>
        </authorList>
    </citation>
    <scope>NUCLEOTIDE SEQUENCE</scope>
</reference>
<dbReference type="Pfam" id="PF08327">
    <property type="entry name" value="AHSA1"/>
    <property type="match status" value="1"/>
</dbReference>
<accession>A0A6J6K286</accession>
<protein>
    <submittedName>
        <fullName evidence="3">Unannotated protein</fullName>
    </submittedName>
</protein>
<evidence type="ECO:0000256" key="1">
    <source>
        <dbReference type="ARBA" id="ARBA00006817"/>
    </source>
</evidence>
<dbReference type="InterPro" id="IPR013538">
    <property type="entry name" value="ASHA1/2-like_C"/>
</dbReference>